<organism evidence="4 5">
    <name type="scientific">Bacillus suaedaesalsae</name>
    <dbReference type="NCBI Taxonomy" id="2810349"/>
    <lineage>
        <taxon>Bacteria</taxon>
        <taxon>Bacillati</taxon>
        <taxon>Bacillota</taxon>
        <taxon>Bacilli</taxon>
        <taxon>Bacillales</taxon>
        <taxon>Bacillaceae</taxon>
        <taxon>Bacillus</taxon>
    </lineage>
</organism>
<keyword evidence="1" id="KW-0812">Transmembrane</keyword>
<comment type="caution">
    <text evidence="4">The sequence shown here is derived from an EMBL/GenBank/DDBJ whole genome shotgun (WGS) entry which is preliminary data.</text>
</comment>
<reference evidence="4 5" key="1">
    <citation type="submission" date="2021-02" db="EMBL/GenBank/DDBJ databases">
        <title>Bacillus sp. RD4P76, an endophyte from a halophyte.</title>
        <authorList>
            <person name="Sun J.-Q."/>
        </authorList>
    </citation>
    <scope>NUCLEOTIDE SEQUENCE [LARGE SCALE GENOMIC DNA]</scope>
    <source>
        <strain evidence="4 5">RD4P76</strain>
    </source>
</reference>
<protein>
    <recommendedName>
        <fullName evidence="6">DUF5668 domain-containing protein</fullName>
    </recommendedName>
</protein>
<evidence type="ECO:0000313" key="5">
    <source>
        <dbReference type="Proteomes" id="UP001518925"/>
    </source>
</evidence>
<accession>A0ABS2DJB8</accession>
<dbReference type="Pfam" id="PF18917">
    <property type="entry name" value="LiaI-LiaF-like_TM1"/>
    <property type="match status" value="1"/>
</dbReference>
<feature type="transmembrane region" description="Helical" evidence="1">
    <location>
        <begin position="115"/>
        <end position="134"/>
    </location>
</feature>
<evidence type="ECO:0000259" key="3">
    <source>
        <dbReference type="Pfam" id="PF22570"/>
    </source>
</evidence>
<dbReference type="Pfam" id="PF22570">
    <property type="entry name" value="LiaF-TM"/>
    <property type="match status" value="1"/>
</dbReference>
<name>A0ABS2DJB8_9BACI</name>
<dbReference type="Proteomes" id="UP001518925">
    <property type="component" value="Unassembled WGS sequence"/>
</dbReference>
<feature type="domain" description="LiaI-LiaF-like transmembrane region" evidence="2">
    <location>
        <begin position="6"/>
        <end position="46"/>
    </location>
</feature>
<dbReference type="RefSeq" id="WP_204202967.1">
    <property type="nucleotide sequence ID" value="NZ_JAFELM010000023.1"/>
</dbReference>
<evidence type="ECO:0000256" key="1">
    <source>
        <dbReference type="SAM" id="Phobius"/>
    </source>
</evidence>
<keyword evidence="5" id="KW-1185">Reference proteome</keyword>
<feature type="transmembrane region" description="Helical" evidence="1">
    <location>
        <begin position="89"/>
        <end position="108"/>
    </location>
</feature>
<feature type="transmembrane region" description="Helical" evidence="1">
    <location>
        <begin position="140"/>
        <end position="156"/>
    </location>
</feature>
<evidence type="ECO:0000259" key="2">
    <source>
        <dbReference type="Pfam" id="PF18917"/>
    </source>
</evidence>
<dbReference type="EMBL" id="JAFELM010000023">
    <property type="protein sequence ID" value="MBM6617593.1"/>
    <property type="molecule type" value="Genomic_DNA"/>
</dbReference>
<dbReference type="InterPro" id="IPR054331">
    <property type="entry name" value="LiaF_TM"/>
</dbReference>
<feature type="transmembrane region" description="Helical" evidence="1">
    <location>
        <begin position="7"/>
        <end position="27"/>
    </location>
</feature>
<keyword evidence="1" id="KW-1133">Transmembrane helix</keyword>
<feature type="transmembrane region" description="Helical" evidence="1">
    <location>
        <begin position="59"/>
        <end position="77"/>
    </location>
</feature>
<keyword evidence="1" id="KW-0472">Membrane</keyword>
<evidence type="ECO:0000313" key="4">
    <source>
        <dbReference type="EMBL" id="MBM6617593.1"/>
    </source>
</evidence>
<sequence>MGKSNIVLGLTLILMGILFSLQSLGVIDNFWSAFWPMFLLIPGVIFHVAFFISGAKKHLAGLLVPGGILLVIGLLFVFESMTSWQFSHFTWPVYMYAVSFGLFELYIFGGRKRGLLIPVGILATVATIFLVNALLSFQLFNLWPLILIAVGIYVMTGQNRSKQG</sequence>
<dbReference type="InterPro" id="IPR043726">
    <property type="entry name" value="LiaI-LiaF-like_TM1"/>
</dbReference>
<evidence type="ECO:0008006" key="6">
    <source>
        <dbReference type="Google" id="ProtNLM"/>
    </source>
</evidence>
<feature type="domain" description="LiaF transmembrane" evidence="3">
    <location>
        <begin position="66"/>
        <end position="162"/>
    </location>
</feature>
<feature type="transmembrane region" description="Helical" evidence="1">
    <location>
        <begin position="33"/>
        <end position="52"/>
    </location>
</feature>
<gene>
    <name evidence="4" type="ORF">JR050_07860</name>
</gene>
<proteinExistence type="predicted"/>